<dbReference type="Gene3D" id="3.40.50.10140">
    <property type="entry name" value="Toll/interleukin-1 receptor homology (TIR) domain"/>
    <property type="match status" value="1"/>
</dbReference>
<proteinExistence type="predicted"/>
<dbReference type="GO" id="GO:0007165">
    <property type="term" value="P:signal transduction"/>
    <property type="evidence" value="ECO:0007669"/>
    <property type="project" value="InterPro"/>
</dbReference>
<feature type="domain" description="TIR" evidence="2">
    <location>
        <begin position="46"/>
        <end position="191"/>
    </location>
</feature>
<feature type="non-terminal residue" evidence="3">
    <location>
        <position position="1"/>
    </location>
</feature>
<evidence type="ECO:0000313" key="3">
    <source>
        <dbReference type="EMBL" id="RDX60343.1"/>
    </source>
</evidence>
<dbReference type="Pfam" id="PF01582">
    <property type="entry name" value="TIR"/>
    <property type="match status" value="1"/>
</dbReference>
<dbReference type="InterPro" id="IPR035897">
    <property type="entry name" value="Toll_tir_struct_dom_sf"/>
</dbReference>
<evidence type="ECO:0000256" key="1">
    <source>
        <dbReference type="ARBA" id="ARBA00023027"/>
    </source>
</evidence>
<organism evidence="3 4">
    <name type="scientific">Mucuna pruriens</name>
    <name type="common">Velvet bean</name>
    <name type="synonym">Dolichos pruriens</name>
    <dbReference type="NCBI Taxonomy" id="157652"/>
    <lineage>
        <taxon>Eukaryota</taxon>
        <taxon>Viridiplantae</taxon>
        <taxon>Streptophyta</taxon>
        <taxon>Embryophyta</taxon>
        <taxon>Tracheophyta</taxon>
        <taxon>Spermatophyta</taxon>
        <taxon>Magnoliopsida</taxon>
        <taxon>eudicotyledons</taxon>
        <taxon>Gunneridae</taxon>
        <taxon>Pentapetalae</taxon>
        <taxon>rosids</taxon>
        <taxon>fabids</taxon>
        <taxon>Fabales</taxon>
        <taxon>Fabaceae</taxon>
        <taxon>Papilionoideae</taxon>
        <taxon>50 kb inversion clade</taxon>
        <taxon>NPAAA clade</taxon>
        <taxon>indigoferoid/millettioid clade</taxon>
        <taxon>Phaseoleae</taxon>
        <taxon>Mucuna</taxon>
    </lineage>
</organism>
<feature type="non-terminal residue" evidence="3">
    <location>
        <position position="191"/>
    </location>
</feature>
<protein>
    <submittedName>
        <fullName evidence="3">Disease resistance protein RPP1</fullName>
    </submittedName>
</protein>
<dbReference type="OrthoDB" id="1718299at2759"/>
<dbReference type="PANTHER" id="PTHR32009">
    <property type="entry name" value="TMV RESISTANCE PROTEIN N-LIKE"/>
    <property type="match status" value="1"/>
</dbReference>
<dbReference type="EMBL" id="QJKJ01016929">
    <property type="protein sequence ID" value="RDX60343.1"/>
    <property type="molecule type" value="Genomic_DNA"/>
</dbReference>
<reference evidence="3" key="1">
    <citation type="submission" date="2018-05" db="EMBL/GenBank/DDBJ databases">
        <title>Draft genome of Mucuna pruriens seed.</title>
        <authorList>
            <person name="Nnadi N.E."/>
            <person name="Vos R."/>
            <person name="Hasami M.H."/>
            <person name="Devisetty U.K."/>
            <person name="Aguiy J.C."/>
        </authorList>
    </citation>
    <scope>NUCLEOTIDE SEQUENCE [LARGE SCALE GENOMIC DNA]</scope>
    <source>
        <strain evidence="3">JCA_2017</strain>
    </source>
</reference>
<dbReference type="Proteomes" id="UP000257109">
    <property type="component" value="Unassembled WGS sequence"/>
</dbReference>
<comment type="caution">
    <text evidence="3">The sequence shown here is derived from an EMBL/GenBank/DDBJ whole genome shotgun (WGS) entry which is preliminary data.</text>
</comment>
<dbReference type="AlphaFoldDB" id="A0A371E2V3"/>
<gene>
    <name evidence="3" type="primary">RPP1</name>
    <name evidence="3" type="ORF">CR513_61516</name>
</gene>
<keyword evidence="4" id="KW-1185">Reference proteome</keyword>
<evidence type="ECO:0000259" key="2">
    <source>
        <dbReference type="PROSITE" id="PS50104"/>
    </source>
</evidence>
<name>A0A371E2V3_MUCPR</name>
<dbReference type="PROSITE" id="PS50104">
    <property type="entry name" value="TIR"/>
    <property type="match status" value="1"/>
</dbReference>
<dbReference type="PANTHER" id="PTHR32009:SF110">
    <property type="entry name" value="DISEASE RESISTANCE PROTEIN (TIR-NBS-LRR CLASS)"/>
    <property type="match status" value="1"/>
</dbReference>
<dbReference type="InterPro" id="IPR000157">
    <property type="entry name" value="TIR_dom"/>
</dbReference>
<dbReference type="SMART" id="SM00255">
    <property type="entry name" value="TIR"/>
    <property type="match status" value="1"/>
</dbReference>
<dbReference type="STRING" id="157652.A0A371E2V3"/>
<accession>A0A371E2V3</accession>
<dbReference type="FunFam" id="3.40.50.10140:FF:000007">
    <property type="entry name" value="Disease resistance protein (TIR-NBS-LRR class)"/>
    <property type="match status" value="1"/>
</dbReference>
<evidence type="ECO:0000313" key="4">
    <source>
        <dbReference type="Proteomes" id="UP000257109"/>
    </source>
</evidence>
<keyword evidence="1" id="KW-0520">NAD</keyword>
<sequence length="191" mass="21679">MSYNRGGNLPKYLSTVKEDLERIGVSLLSTSAYNRLKLKDAEKKPMSDNSAPQIKGKDIRQGFLSHLIEAFKRKQINAFVDDELERGERIWPSLVGAIERSAISLILFSQDYASSRWCLEELVKILECRETYGQIVIPVFYHVQPADVRHQLGSYESAFAEHATKYKSKVQIWKHAMSDSADLSGINSSTH</sequence>
<dbReference type="SUPFAM" id="SSF52200">
    <property type="entry name" value="Toll/Interleukin receptor TIR domain"/>
    <property type="match status" value="1"/>
</dbReference>